<protein>
    <submittedName>
        <fullName evidence="1">Adenine-specific methyltransferase</fullName>
    </submittedName>
</protein>
<keyword evidence="1" id="KW-0808">Transferase</keyword>
<dbReference type="SUPFAM" id="SSF53335">
    <property type="entry name" value="S-adenosyl-L-methionine-dependent methyltransferases"/>
    <property type="match status" value="1"/>
</dbReference>
<dbReference type="EMBL" id="MW311372">
    <property type="protein sequence ID" value="QXN67075.1"/>
    <property type="molecule type" value="Genomic_DNA"/>
</dbReference>
<proteinExistence type="predicted"/>
<name>A0AAE7SCI9_9CAUD</name>
<dbReference type="Gene3D" id="3.40.50.150">
    <property type="entry name" value="Vaccinia Virus protein VP39"/>
    <property type="match status" value="1"/>
</dbReference>
<organism evidence="1 2">
    <name type="scientific">Salmonella phage SEP1</name>
    <dbReference type="NCBI Taxonomy" id="2799685"/>
    <lineage>
        <taxon>Viruses</taxon>
        <taxon>Duplodnaviria</taxon>
        <taxon>Heunggongvirae</taxon>
        <taxon>Uroviricota</taxon>
        <taxon>Caudoviricetes</taxon>
        <taxon>Andersonviridae</taxon>
        <taxon>Ounavirinae</taxon>
        <taxon>Felixounavirus</taxon>
        <taxon>Felixounavirus SEP1</taxon>
    </lineage>
</organism>
<reference evidence="1 2" key="1">
    <citation type="submission" date="2020-11" db="EMBL/GenBank/DDBJ databases">
        <title>Genetic characterizations of four bacteriophages of Salmonella enterica derived from different geographic regions in China displayed by genomic comparison.</title>
        <authorList>
            <person name="Han S."/>
        </authorList>
    </citation>
    <scope>NUCLEOTIDE SEQUENCE [LARGE SCALE GENOMIC DNA]</scope>
</reference>
<keyword evidence="2" id="KW-1185">Reference proteome</keyword>
<accession>A0AAE7SCI9</accession>
<dbReference type="GO" id="GO:0032259">
    <property type="term" value="P:methylation"/>
    <property type="evidence" value="ECO:0007669"/>
    <property type="project" value="UniProtKB-KW"/>
</dbReference>
<dbReference type="GO" id="GO:0008168">
    <property type="term" value="F:methyltransferase activity"/>
    <property type="evidence" value="ECO:0007669"/>
    <property type="project" value="UniProtKB-KW"/>
</dbReference>
<dbReference type="InterPro" id="IPR029063">
    <property type="entry name" value="SAM-dependent_MTases_sf"/>
</dbReference>
<evidence type="ECO:0000313" key="2">
    <source>
        <dbReference type="Proteomes" id="UP000827226"/>
    </source>
</evidence>
<evidence type="ECO:0000313" key="1">
    <source>
        <dbReference type="EMBL" id="QXN67075.1"/>
    </source>
</evidence>
<sequence>MMDIKTESAWLMFGDCLERMKEIPDGSVDMILCDLPYGTTKNKWDSVIPFDALWGEYSRICKGAVVLTAAQPFTSLLVVSNMKNFKYQWVWKKSKPTGHLNAKKTTITEH</sequence>
<keyword evidence="1" id="KW-0489">Methyltransferase</keyword>
<dbReference type="Proteomes" id="UP000827226">
    <property type="component" value="Segment"/>
</dbReference>